<keyword evidence="1" id="KW-0378">Hydrolase</keyword>
<dbReference type="EMBL" id="GGEC01008488">
    <property type="protein sequence ID" value="MBW88971.1"/>
    <property type="molecule type" value="Transcribed_RNA"/>
</dbReference>
<dbReference type="GO" id="GO:0004386">
    <property type="term" value="F:helicase activity"/>
    <property type="evidence" value="ECO:0007669"/>
    <property type="project" value="UniProtKB-KW"/>
</dbReference>
<dbReference type="EMBL" id="GGEC01008490">
    <property type="protein sequence ID" value="MBW88973.1"/>
    <property type="molecule type" value="Transcribed_RNA"/>
</dbReference>
<dbReference type="AlphaFoldDB" id="A0A2P2J664"/>
<name>A0A2P2J664_RHIMU</name>
<reference evidence="1" key="1">
    <citation type="submission" date="2018-02" db="EMBL/GenBank/DDBJ databases">
        <title>Rhizophora mucronata_Transcriptome.</title>
        <authorList>
            <person name="Meera S.P."/>
            <person name="Sreeshan A."/>
            <person name="Augustine A."/>
        </authorList>
    </citation>
    <scope>NUCLEOTIDE SEQUENCE</scope>
    <source>
        <tissue evidence="1">Leaf</tissue>
    </source>
</reference>
<accession>A0A2P2J664</accession>
<keyword evidence="1" id="KW-0067">ATP-binding</keyword>
<proteinExistence type="predicted"/>
<keyword evidence="1" id="KW-0347">Helicase</keyword>
<evidence type="ECO:0000313" key="1">
    <source>
        <dbReference type="EMBL" id="MBW88971.1"/>
    </source>
</evidence>
<protein>
    <submittedName>
        <fullName evidence="1">Helicase protein MOM1-like isoform X2</fullName>
    </submittedName>
</protein>
<organism evidence="1">
    <name type="scientific">Rhizophora mucronata</name>
    <name type="common">Asiatic mangrove</name>
    <dbReference type="NCBI Taxonomy" id="61149"/>
    <lineage>
        <taxon>Eukaryota</taxon>
        <taxon>Viridiplantae</taxon>
        <taxon>Streptophyta</taxon>
        <taxon>Embryophyta</taxon>
        <taxon>Tracheophyta</taxon>
        <taxon>Spermatophyta</taxon>
        <taxon>Magnoliopsida</taxon>
        <taxon>eudicotyledons</taxon>
        <taxon>Gunneridae</taxon>
        <taxon>Pentapetalae</taxon>
        <taxon>rosids</taxon>
        <taxon>fabids</taxon>
        <taxon>Malpighiales</taxon>
        <taxon>Rhizophoraceae</taxon>
        <taxon>Rhizophora</taxon>
    </lineage>
</organism>
<sequence>MLQHREVMFSKSCGNTGFRFPSIPSYTAATRDLLCIVRGKTCLLCVATDPLPLKACCIGLNDIFMQNHQHTMRAHSLFFAGNGLVLTLKLNILFSHILRTPWIAFIDPINISFRSLIPKITAMSHNYCISLVRLPRMICHIMHL</sequence>
<keyword evidence="1" id="KW-0547">Nucleotide-binding</keyword>